<dbReference type="SUPFAM" id="SSF47781">
    <property type="entry name" value="RuvA domain 2-like"/>
    <property type="match status" value="3"/>
</dbReference>
<dbReference type="InterPro" id="IPR003583">
    <property type="entry name" value="Hlx-hairpin-Hlx_DNA-bd_motif"/>
</dbReference>
<sequence length="293" mass="34133">MKEFKSHFELDNRQRNGILLLVLLVIGCWALYFLVEPAQNDSYSKAVNENQMKIFEARIDSIQKLRDSINQPKIYPFNPNFITDYKGYTLGMNVEEIDRLFRFRESGKWINSAEDFQQVTGVSDSLLASIAPYFKFPEWVNKPKTESKLVQKEVESPGLKSDLNTVSFEELMKIEDVDQVIAKRILDYRRKLGGFLDDRQLYDVYGISKDQVKQLQSHYTVLSKPEIKRIDVNKANASDLSTVPFITFEIAREIVNYRLLHNQINDLDELLKIDGITPYKLDRIKLYLSSNQN</sequence>
<evidence type="ECO:0000313" key="4">
    <source>
        <dbReference type="Proteomes" id="UP000229433"/>
    </source>
</evidence>
<dbReference type="AlphaFoldDB" id="A0A2G1VP87"/>
<dbReference type="Gene3D" id="1.10.150.320">
    <property type="entry name" value="Photosystem II 12 kDa extrinsic protein"/>
    <property type="match status" value="1"/>
</dbReference>
<accession>A0A2G1VP87</accession>
<dbReference type="PANTHER" id="PTHR21180">
    <property type="entry name" value="ENDONUCLEASE/EXONUCLEASE/PHOSPHATASE FAMILY DOMAIN-CONTAINING PROTEIN 1"/>
    <property type="match status" value="1"/>
</dbReference>
<protein>
    <recommendedName>
        <fullName evidence="2">Helix-hairpin-helix DNA-binding motif class 1 domain-containing protein</fullName>
    </recommendedName>
</protein>
<keyword evidence="1" id="KW-1133">Transmembrane helix</keyword>
<proteinExistence type="predicted"/>
<gene>
    <name evidence="3" type="ORF">CJ305_13740</name>
</gene>
<feature type="domain" description="Helix-hairpin-helix DNA-binding motif class 1" evidence="2">
    <location>
        <begin position="238"/>
        <end position="257"/>
    </location>
</feature>
<evidence type="ECO:0000259" key="2">
    <source>
        <dbReference type="SMART" id="SM00278"/>
    </source>
</evidence>
<dbReference type="PROSITE" id="PS51257">
    <property type="entry name" value="PROKAR_LIPOPROTEIN"/>
    <property type="match status" value="1"/>
</dbReference>
<dbReference type="SMART" id="SM00278">
    <property type="entry name" value="HhH1"/>
    <property type="match status" value="3"/>
</dbReference>
<reference evidence="3 4" key="1">
    <citation type="submission" date="2017-08" db="EMBL/GenBank/DDBJ databases">
        <title>The whole genome shortgun sequences of strain Leeuwenhoekiella nanhaiensis G18 from the South China Sea.</title>
        <authorList>
            <person name="Liu Q."/>
        </authorList>
    </citation>
    <scope>NUCLEOTIDE SEQUENCE [LARGE SCALE GENOMIC DNA]</scope>
    <source>
        <strain evidence="3 4">G18</strain>
    </source>
</reference>
<dbReference type="OrthoDB" id="981124at2"/>
<keyword evidence="4" id="KW-1185">Reference proteome</keyword>
<evidence type="ECO:0000256" key="1">
    <source>
        <dbReference type="SAM" id="Phobius"/>
    </source>
</evidence>
<comment type="caution">
    <text evidence="3">The sequence shown here is derived from an EMBL/GenBank/DDBJ whole genome shotgun (WGS) entry which is preliminary data.</text>
</comment>
<dbReference type="PANTHER" id="PTHR21180:SF32">
    <property type="entry name" value="ENDONUCLEASE_EXONUCLEASE_PHOSPHATASE FAMILY DOMAIN-CONTAINING PROTEIN 1"/>
    <property type="match status" value="1"/>
</dbReference>
<dbReference type="GO" id="GO:0006281">
    <property type="term" value="P:DNA repair"/>
    <property type="evidence" value="ECO:0007669"/>
    <property type="project" value="InterPro"/>
</dbReference>
<evidence type="ECO:0000313" key="3">
    <source>
        <dbReference type="EMBL" id="PHQ28572.1"/>
    </source>
</evidence>
<feature type="domain" description="Helix-hairpin-helix DNA-binding motif class 1" evidence="2">
    <location>
        <begin position="169"/>
        <end position="188"/>
    </location>
</feature>
<organism evidence="3 4">
    <name type="scientific">Leeuwenhoekiella nanhaiensis</name>
    <dbReference type="NCBI Taxonomy" id="1655491"/>
    <lineage>
        <taxon>Bacteria</taxon>
        <taxon>Pseudomonadati</taxon>
        <taxon>Bacteroidota</taxon>
        <taxon>Flavobacteriia</taxon>
        <taxon>Flavobacteriales</taxon>
        <taxon>Flavobacteriaceae</taxon>
        <taxon>Leeuwenhoekiella</taxon>
    </lineage>
</organism>
<keyword evidence="1" id="KW-0472">Membrane</keyword>
<keyword evidence="1" id="KW-0812">Transmembrane</keyword>
<dbReference type="InterPro" id="IPR051675">
    <property type="entry name" value="Endo/Exo/Phosphatase_dom_1"/>
</dbReference>
<dbReference type="InterPro" id="IPR010994">
    <property type="entry name" value="RuvA_2-like"/>
</dbReference>
<dbReference type="GO" id="GO:0003677">
    <property type="term" value="F:DNA binding"/>
    <property type="evidence" value="ECO:0007669"/>
    <property type="project" value="InterPro"/>
</dbReference>
<dbReference type="Proteomes" id="UP000229433">
    <property type="component" value="Unassembled WGS sequence"/>
</dbReference>
<feature type="transmembrane region" description="Helical" evidence="1">
    <location>
        <begin position="16"/>
        <end position="35"/>
    </location>
</feature>
<dbReference type="Pfam" id="PF12836">
    <property type="entry name" value="HHH_3"/>
    <property type="match status" value="2"/>
</dbReference>
<dbReference type="Gene3D" id="1.10.150.280">
    <property type="entry name" value="AF1531-like domain"/>
    <property type="match status" value="1"/>
</dbReference>
<dbReference type="EMBL" id="NQXA01000012">
    <property type="protein sequence ID" value="PHQ28572.1"/>
    <property type="molecule type" value="Genomic_DNA"/>
</dbReference>
<feature type="domain" description="Helix-hairpin-helix DNA-binding motif class 1" evidence="2">
    <location>
        <begin position="268"/>
        <end position="287"/>
    </location>
</feature>
<name>A0A2G1VP87_9FLAO</name>
<dbReference type="RefSeq" id="WP_099646864.1">
    <property type="nucleotide sequence ID" value="NZ_KZ319294.1"/>
</dbReference>